<feature type="chain" id="PRO_5010856888" evidence="1">
    <location>
        <begin position="25"/>
        <end position="408"/>
    </location>
</feature>
<dbReference type="AlphaFoldDB" id="A0A1W6BXY1"/>
<dbReference type="InterPro" id="IPR013783">
    <property type="entry name" value="Ig-like_fold"/>
</dbReference>
<dbReference type="eggNOG" id="COG4733">
    <property type="taxonomic scope" value="Bacteria"/>
</dbReference>
<dbReference type="CDD" id="cd00063">
    <property type="entry name" value="FN3"/>
    <property type="match status" value="2"/>
</dbReference>
<dbReference type="InterPro" id="IPR003961">
    <property type="entry name" value="FN3_dom"/>
</dbReference>
<feature type="signal peptide" evidence="1">
    <location>
        <begin position="1"/>
        <end position="24"/>
    </location>
</feature>
<evidence type="ECO:0000313" key="3">
    <source>
        <dbReference type="EMBL" id="ARJ56976.1"/>
    </source>
</evidence>
<gene>
    <name evidence="3" type="ORF">CCUN_1388</name>
</gene>
<organism evidence="3 4">
    <name type="scientific">Campylobacter cuniculorum DSM 23162 = LMG 24588</name>
    <dbReference type="NCBI Taxonomy" id="1121267"/>
    <lineage>
        <taxon>Bacteria</taxon>
        <taxon>Pseudomonadati</taxon>
        <taxon>Campylobacterota</taxon>
        <taxon>Epsilonproteobacteria</taxon>
        <taxon>Campylobacterales</taxon>
        <taxon>Campylobacteraceae</taxon>
        <taxon>Campylobacter</taxon>
    </lineage>
</organism>
<evidence type="ECO:0000259" key="2">
    <source>
        <dbReference type="PROSITE" id="PS50853"/>
    </source>
</evidence>
<dbReference type="PROSITE" id="PS51257">
    <property type="entry name" value="PROKAR_LIPOPROTEIN"/>
    <property type="match status" value="1"/>
</dbReference>
<dbReference type="PANTHER" id="PTHR46957:SF3">
    <property type="entry name" value="CYTOKINE RECEPTOR"/>
    <property type="match status" value="1"/>
</dbReference>
<dbReference type="EMBL" id="CP020867">
    <property type="protein sequence ID" value="ARJ56976.1"/>
    <property type="molecule type" value="Genomic_DNA"/>
</dbReference>
<dbReference type="InterPro" id="IPR050713">
    <property type="entry name" value="RTP_Phos/Ushers"/>
</dbReference>
<dbReference type="PROSITE" id="PS50853">
    <property type="entry name" value="FN3"/>
    <property type="match status" value="2"/>
</dbReference>
<evidence type="ECO:0000313" key="4">
    <source>
        <dbReference type="Proteomes" id="UP000192902"/>
    </source>
</evidence>
<feature type="domain" description="Fibronectin type-III" evidence="2">
    <location>
        <begin position="133"/>
        <end position="228"/>
    </location>
</feature>
<proteinExistence type="predicted"/>
<sequence>MKKLQLSFYSLCLILLLSACSIPAGMTNSKETLVNESLPKIEKLKSISDMSSAAFEWEPLYNENIEGFYLYRSSEDSPEFKLVATIKDKFQTHYVDSKLEPGKKYHYMMKSFNNQNHISEEGTSIELITQPRIEALPFVQAVTNLPNRIKLIWRPHPDLRVDSYRIERTKMGENQFKTIAKLKNRLNAEYIDTDMKDNESFDYRIFAISFDGIESEPSEILSSTSKALPSQVEGLKASTDLSNKISLSWNASNDADFSYYKIYSTSSSFLPYTLLAQTDSNHYEDLVNEVGKSKYYKITQVDKDALESPMPKEGVEGKTLGLPAAPSIILAQSASDGINLEWVDNDDRASEYIIKRYGGDSPVIFKGVKEKRLKDIKALPGIEYEYEVISVDLAGNESAPSKRVKAGQ</sequence>
<dbReference type="SUPFAM" id="SSF49265">
    <property type="entry name" value="Fibronectin type III"/>
    <property type="match status" value="2"/>
</dbReference>
<dbReference type="GO" id="GO:0016020">
    <property type="term" value="C:membrane"/>
    <property type="evidence" value="ECO:0007669"/>
    <property type="project" value="UniProtKB-SubCell"/>
</dbReference>
<dbReference type="SMART" id="SM00060">
    <property type="entry name" value="FN3"/>
    <property type="match status" value="3"/>
</dbReference>
<dbReference type="RefSeq" id="WP_027305878.1">
    <property type="nucleotide sequence ID" value="NZ_CP020867.1"/>
</dbReference>
<reference evidence="3 4" key="1">
    <citation type="submission" date="2017-04" db="EMBL/GenBank/DDBJ databases">
        <title>Complete genome sequence of the Campylobacter cuniculorum type strain LMG24588.</title>
        <authorList>
            <person name="Miller W.G."/>
            <person name="Yee E."/>
            <person name="Revez J."/>
            <person name="Bono J.L."/>
            <person name="Rossi M."/>
        </authorList>
    </citation>
    <scope>NUCLEOTIDE SEQUENCE [LARGE SCALE GENOMIC DNA]</scope>
    <source>
        <strain evidence="3 4">LMG 24588</strain>
    </source>
</reference>
<name>A0A1W6BXY1_9BACT</name>
<dbReference type="Proteomes" id="UP000192902">
    <property type="component" value="Chromosome"/>
</dbReference>
<dbReference type="OrthoDB" id="9810925at2"/>
<dbReference type="PANTHER" id="PTHR46957">
    <property type="entry name" value="CYTOKINE RECEPTOR"/>
    <property type="match status" value="1"/>
</dbReference>
<feature type="domain" description="Fibronectin type-III" evidence="2">
    <location>
        <begin position="38"/>
        <end position="132"/>
    </location>
</feature>
<dbReference type="Gene3D" id="2.60.40.10">
    <property type="entry name" value="Immunoglobulins"/>
    <property type="match status" value="4"/>
</dbReference>
<dbReference type="STRING" id="1121267.CCUN_1388"/>
<dbReference type="InterPro" id="IPR036116">
    <property type="entry name" value="FN3_sf"/>
</dbReference>
<evidence type="ECO:0000256" key="1">
    <source>
        <dbReference type="SAM" id="SignalP"/>
    </source>
</evidence>
<keyword evidence="1" id="KW-0732">Signal</keyword>
<accession>A0A1W6BXY1</accession>
<protein>
    <submittedName>
        <fullName evidence="3">Fibronectin type III domain-containing protein</fullName>
    </submittedName>
</protein>
<dbReference type="KEGG" id="ccun:CCUN_1388"/>